<feature type="transmembrane region" description="Helical" evidence="3">
    <location>
        <begin position="12"/>
        <end position="33"/>
    </location>
</feature>
<comment type="caution">
    <text evidence="5">The sequence shown here is derived from an EMBL/GenBank/DDBJ whole genome shotgun (WGS) entry which is preliminary data.</text>
</comment>
<keyword evidence="3" id="KW-1133">Transmembrane helix</keyword>
<dbReference type="PANTHER" id="PTHR10587:SF133">
    <property type="entry name" value="CHITIN DEACETYLASE 1-RELATED"/>
    <property type="match status" value="1"/>
</dbReference>
<dbReference type="Pfam" id="PF01522">
    <property type="entry name" value="Polysacc_deac_1"/>
    <property type="match status" value="1"/>
</dbReference>
<dbReference type="PROSITE" id="PS51677">
    <property type="entry name" value="NODB"/>
    <property type="match status" value="1"/>
</dbReference>
<evidence type="ECO:0000313" key="6">
    <source>
        <dbReference type="Proteomes" id="UP001597199"/>
    </source>
</evidence>
<dbReference type="RefSeq" id="WP_236000356.1">
    <property type="nucleotide sequence ID" value="NZ_BOLV01000001.1"/>
</dbReference>
<accession>A0ABW4BCC4</accession>
<evidence type="ECO:0000256" key="2">
    <source>
        <dbReference type="ARBA" id="ARBA00022801"/>
    </source>
</evidence>
<dbReference type="InterPro" id="IPR050248">
    <property type="entry name" value="Polysacc_deacetylase_ArnD"/>
</dbReference>
<dbReference type="InterPro" id="IPR002509">
    <property type="entry name" value="NODB_dom"/>
</dbReference>
<dbReference type="SUPFAM" id="SSF88713">
    <property type="entry name" value="Glycoside hydrolase/deacetylase"/>
    <property type="match status" value="1"/>
</dbReference>
<keyword evidence="1" id="KW-0479">Metal-binding</keyword>
<organism evidence="5 6">
    <name type="scientific">Lacticaseibacillus suilingensis</name>
    <dbReference type="NCBI Taxonomy" id="2799577"/>
    <lineage>
        <taxon>Bacteria</taxon>
        <taxon>Bacillati</taxon>
        <taxon>Bacillota</taxon>
        <taxon>Bacilli</taxon>
        <taxon>Lactobacillales</taxon>
        <taxon>Lactobacillaceae</taxon>
        <taxon>Lacticaseibacillus</taxon>
    </lineage>
</organism>
<dbReference type="InterPro" id="IPR011330">
    <property type="entry name" value="Glyco_hydro/deAcase_b/a-brl"/>
</dbReference>
<feature type="domain" description="NodB homology" evidence="4">
    <location>
        <begin position="246"/>
        <end position="421"/>
    </location>
</feature>
<protein>
    <submittedName>
        <fullName evidence="5">Polysaccharide deacetylase family protein</fullName>
    </submittedName>
</protein>
<proteinExistence type="predicted"/>
<evidence type="ECO:0000313" key="5">
    <source>
        <dbReference type="EMBL" id="MFD1398159.1"/>
    </source>
</evidence>
<evidence type="ECO:0000259" key="4">
    <source>
        <dbReference type="PROSITE" id="PS51677"/>
    </source>
</evidence>
<name>A0ABW4BCC4_9LACO</name>
<gene>
    <name evidence="5" type="ORF">ACFQ41_02425</name>
</gene>
<dbReference type="EMBL" id="JBHTOA010000016">
    <property type="protein sequence ID" value="MFD1398159.1"/>
    <property type="molecule type" value="Genomic_DNA"/>
</dbReference>
<keyword evidence="3" id="KW-0472">Membrane</keyword>
<evidence type="ECO:0000256" key="1">
    <source>
        <dbReference type="ARBA" id="ARBA00022723"/>
    </source>
</evidence>
<dbReference type="PANTHER" id="PTHR10587">
    <property type="entry name" value="GLYCOSYL TRANSFERASE-RELATED"/>
    <property type="match status" value="1"/>
</dbReference>
<sequence length="446" mass="48487">MRQQRYQHRQARGWLWGALLALLVIAAIVGWRYQTKEAPVKQAQAETKAHLTQVLAHAHGTKIKEKIAGGQAIFVLPKGHQVPASLRATVKSKLAAMPKRASDKAVVATVALTAAPLGLTTMDTSLEQLYTQGTKMHRTVTQEAPHTLDAAGKRATVAALVTTDEARRAINYAAKQALVSGKKLSSSALAAVLSRPLLSKLTATNFVLNEHDLMIQDADGKPEVTLPLAAVKPYLKDSQNQPAAGKVIALTFDDGPDPRTTPQVLQILRQHQAKATFFMVGTGIAHDPQLARQVADEGNEVGTHTYNHPYLPGLSPAAALDETYGKNIATYYAAFDRLPPFLRPPYGAISKANAAQIELPAIQWNIDSQDWKSRNREMIIARIKAAARSGSIILMHDIQPATVAALPTVISDLKQQGYQFKTVSELLGQQLLPSHQYFSLGDQRLI</sequence>
<reference evidence="6" key="1">
    <citation type="journal article" date="2019" name="Int. J. Syst. Evol. Microbiol.">
        <title>The Global Catalogue of Microorganisms (GCM) 10K type strain sequencing project: providing services to taxonomists for standard genome sequencing and annotation.</title>
        <authorList>
            <consortium name="The Broad Institute Genomics Platform"/>
            <consortium name="The Broad Institute Genome Sequencing Center for Infectious Disease"/>
            <person name="Wu L."/>
            <person name="Ma J."/>
        </authorList>
    </citation>
    <scope>NUCLEOTIDE SEQUENCE [LARGE SCALE GENOMIC DNA]</scope>
    <source>
        <strain evidence="6">CCM 9110</strain>
    </source>
</reference>
<evidence type="ECO:0000256" key="3">
    <source>
        <dbReference type="SAM" id="Phobius"/>
    </source>
</evidence>
<keyword evidence="3" id="KW-0812">Transmembrane</keyword>
<dbReference type="Gene3D" id="3.20.20.370">
    <property type="entry name" value="Glycoside hydrolase/deacetylase"/>
    <property type="match status" value="1"/>
</dbReference>
<dbReference type="Proteomes" id="UP001597199">
    <property type="component" value="Unassembled WGS sequence"/>
</dbReference>
<keyword evidence="6" id="KW-1185">Reference proteome</keyword>
<keyword evidence="2" id="KW-0378">Hydrolase</keyword>